<evidence type="ECO:0000313" key="2">
    <source>
        <dbReference type="Proteomes" id="UP000005713"/>
    </source>
</evidence>
<dbReference type="Proteomes" id="UP000005713">
    <property type="component" value="Unassembled WGS sequence"/>
</dbReference>
<name>A3K6T9_SAGS3</name>
<keyword evidence="2" id="KW-1185">Reference proteome</keyword>
<dbReference type="EMBL" id="AAYA01000011">
    <property type="protein sequence ID" value="EBA07066.1"/>
    <property type="molecule type" value="Genomic_DNA"/>
</dbReference>
<organism evidence="1 2">
    <name type="scientific">Sagittula stellata (strain ATCC 700073 / DSM 11524 / E-37)</name>
    <dbReference type="NCBI Taxonomy" id="388399"/>
    <lineage>
        <taxon>Bacteria</taxon>
        <taxon>Pseudomonadati</taxon>
        <taxon>Pseudomonadota</taxon>
        <taxon>Alphaproteobacteria</taxon>
        <taxon>Rhodobacterales</taxon>
        <taxon>Roseobacteraceae</taxon>
        <taxon>Sagittula</taxon>
    </lineage>
</organism>
<protein>
    <submittedName>
        <fullName evidence="1">Uncharacterized protein</fullName>
    </submittedName>
</protein>
<accession>A3K6T9</accession>
<gene>
    <name evidence="1" type="ORF">SSE37_12751</name>
</gene>
<proteinExistence type="predicted"/>
<evidence type="ECO:0000313" key="1">
    <source>
        <dbReference type="EMBL" id="EBA07066.1"/>
    </source>
</evidence>
<reference evidence="1 2" key="1">
    <citation type="submission" date="2006-06" db="EMBL/GenBank/DDBJ databases">
        <authorList>
            <person name="Moran M.A."/>
            <person name="Ferriera S."/>
            <person name="Johnson J."/>
            <person name="Kravitz S."/>
            <person name="Beeson K."/>
            <person name="Sutton G."/>
            <person name="Rogers Y.-H."/>
            <person name="Friedman R."/>
            <person name="Frazier M."/>
            <person name="Venter J.C."/>
        </authorList>
    </citation>
    <scope>NUCLEOTIDE SEQUENCE [LARGE SCALE GENOMIC DNA]</scope>
    <source>
        <strain evidence="1 2">E-37</strain>
    </source>
</reference>
<comment type="caution">
    <text evidence="1">The sequence shown here is derived from an EMBL/GenBank/DDBJ whole genome shotgun (WGS) entry which is preliminary data.</text>
</comment>
<sequence>MNEEIPMKKTRFTEAQIMRVLRQMEF</sequence>
<dbReference type="AlphaFoldDB" id="A3K6T9"/>